<evidence type="ECO:0000256" key="4">
    <source>
        <dbReference type="ARBA" id="ARBA00022989"/>
    </source>
</evidence>
<feature type="topological domain" description="Lumenal" evidence="8">
    <location>
        <begin position="1"/>
        <end position="4"/>
    </location>
</feature>
<comment type="subunit">
    <text evidence="8">PSII is composed of 1 copy each of membrane proteins PsbA, PsbB, PsbC, PsbD, PsbE, PsbF, PsbH, PsbI, PsbJ, PsbK, PsbL, PsbM, PsbT, PsbX, PsbY, PsbZ, Psb30/Ycf12, peripheral proteins PsbO, CyanoQ (PsbQ), PsbU, PsbV and a large number of cofactors. It forms dimeric complexes.</text>
</comment>
<keyword evidence="2 8" id="KW-0602">Photosynthesis</keyword>
<reference evidence="10" key="1">
    <citation type="submission" date="2024-07" db="EMBL/GenBank/DDBJ databases">
        <authorList>
            <person name="Kim Y.J."/>
            <person name="Jeong J.Y."/>
        </authorList>
    </citation>
    <scope>NUCLEOTIDE SEQUENCE</scope>
    <source>
        <strain evidence="10">GIHE-MW2</strain>
    </source>
</reference>
<protein>
    <recommendedName>
        <fullName evidence="8">Photosystem II reaction center protein Y</fullName>
    </recommendedName>
</protein>
<dbReference type="GO" id="GO:0009523">
    <property type="term" value="C:photosystem II"/>
    <property type="evidence" value="ECO:0007669"/>
    <property type="project" value="UniProtKB-KW"/>
</dbReference>
<comment type="subcellular location">
    <subcellularLocation>
        <location evidence="8">Cellular thylakoid membrane</location>
        <topology evidence="8">Single-pass membrane protein</topology>
    </subcellularLocation>
    <subcellularLocation>
        <location evidence="1">Membrane</location>
    </subcellularLocation>
</comment>
<dbReference type="RefSeq" id="WP_054469143.1">
    <property type="nucleotide sequence ID" value="NZ_CP159837.1"/>
</dbReference>
<gene>
    <name evidence="8" type="primary">psbY</name>
    <name evidence="10" type="ORF">ABWT76_003258</name>
</gene>
<evidence type="ECO:0000256" key="3">
    <source>
        <dbReference type="ARBA" id="ARBA00022692"/>
    </source>
</evidence>
<proteinExistence type="inferred from homology"/>
<dbReference type="GO" id="GO:0030145">
    <property type="term" value="F:manganese ion binding"/>
    <property type="evidence" value="ECO:0007669"/>
    <property type="project" value="InterPro"/>
</dbReference>
<evidence type="ECO:0000256" key="8">
    <source>
        <dbReference type="HAMAP-Rule" id="MF_00717"/>
    </source>
</evidence>
<comment type="similarity">
    <text evidence="8">Belongs to the PsbY family.</text>
</comment>
<evidence type="ECO:0000256" key="5">
    <source>
        <dbReference type="ARBA" id="ARBA00023078"/>
    </source>
</evidence>
<keyword evidence="7 8" id="KW-0604">Photosystem II</keyword>
<evidence type="ECO:0000256" key="7">
    <source>
        <dbReference type="ARBA" id="ARBA00023276"/>
    </source>
</evidence>
<evidence type="ECO:0000256" key="1">
    <source>
        <dbReference type="ARBA" id="ARBA00004370"/>
    </source>
</evidence>
<keyword evidence="5 8" id="KW-0793">Thylakoid</keyword>
<evidence type="ECO:0000256" key="9">
    <source>
        <dbReference type="SAM" id="Phobius"/>
    </source>
</evidence>
<keyword evidence="4 8" id="KW-1133">Transmembrane helix</keyword>
<feature type="transmembrane region" description="Helical" evidence="9">
    <location>
        <begin position="6"/>
        <end position="28"/>
    </location>
</feature>
<name>A0AAU8J8K7_9CYAN</name>
<keyword evidence="3 8" id="KW-0812">Transmembrane</keyword>
<dbReference type="EMBL" id="CP159837">
    <property type="protein sequence ID" value="XCM34644.1"/>
    <property type="molecule type" value="Genomic_DNA"/>
</dbReference>
<keyword evidence="6 8" id="KW-0472">Membrane</keyword>
<sequence length="39" mass="4509">MDWRIIVVLLPIILAGSWAVFNILAAALTQIQDWWNKQT</sequence>
<evidence type="ECO:0000256" key="6">
    <source>
        <dbReference type="ARBA" id="ARBA00023136"/>
    </source>
</evidence>
<organism evidence="10">
    <name type="scientific">Planktothricoides raciborskii GIHE-MW2</name>
    <dbReference type="NCBI Taxonomy" id="2792601"/>
    <lineage>
        <taxon>Bacteria</taxon>
        <taxon>Bacillati</taxon>
        <taxon>Cyanobacteriota</taxon>
        <taxon>Cyanophyceae</taxon>
        <taxon>Oscillatoriophycideae</taxon>
        <taxon>Oscillatoriales</taxon>
        <taxon>Oscillatoriaceae</taxon>
        <taxon>Planktothricoides</taxon>
    </lineage>
</organism>
<dbReference type="InterPro" id="IPR009388">
    <property type="entry name" value="PSII_PsbY"/>
</dbReference>
<accession>A0AAU8J8K7</accession>
<dbReference type="NCBIfam" id="NF009711">
    <property type="entry name" value="PRK13240.1"/>
    <property type="match status" value="1"/>
</dbReference>
<dbReference type="GO" id="GO:0031676">
    <property type="term" value="C:plasma membrane-derived thylakoid membrane"/>
    <property type="evidence" value="ECO:0007669"/>
    <property type="project" value="UniProtKB-SubCell"/>
</dbReference>
<comment type="function">
    <text evidence="8">Loosely associated component of the core of photosystem II (PSII). PSII is a light-driven water plastoquinone oxidoreductase, using light energy to abstract electrons from H(2)O, generating a proton gradient subsequently used for ATP formation.</text>
</comment>
<dbReference type="Pfam" id="PF06298">
    <property type="entry name" value="PsbY"/>
    <property type="match status" value="1"/>
</dbReference>
<dbReference type="GO" id="GO:0015979">
    <property type="term" value="P:photosynthesis"/>
    <property type="evidence" value="ECO:0007669"/>
    <property type="project" value="UniProtKB-UniRule"/>
</dbReference>
<dbReference type="AlphaFoldDB" id="A0AAU8J8K7"/>
<evidence type="ECO:0000313" key="10">
    <source>
        <dbReference type="EMBL" id="XCM34644.1"/>
    </source>
</evidence>
<feature type="topological domain" description="Lumenal" evidence="8">
    <location>
        <begin position="24"/>
        <end position="39"/>
    </location>
</feature>
<dbReference type="HAMAP" id="MF_00717">
    <property type="entry name" value="PSII_PsbY"/>
    <property type="match status" value="1"/>
</dbReference>
<evidence type="ECO:0000256" key="2">
    <source>
        <dbReference type="ARBA" id="ARBA00022531"/>
    </source>
</evidence>